<keyword evidence="2" id="KW-1185">Reference proteome</keyword>
<organism evidence="1 2">
    <name type="scientific">Bosea eneae</name>
    <dbReference type="NCBI Taxonomy" id="151454"/>
    <lineage>
        <taxon>Bacteria</taxon>
        <taxon>Pseudomonadati</taxon>
        <taxon>Pseudomonadota</taxon>
        <taxon>Alphaproteobacteria</taxon>
        <taxon>Hyphomicrobiales</taxon>
        <taxon>Boseaceae</taxon>
        <taxon>Bosea</taxon>
    </lineage>
</organism>
<name>A0ABW0IXB6_9HYPH</name>
<dbReference type="EMBL" id="JBHSLW010000037">
    <property type="protein sequence ID" value="MFC5422291.1"/>
    <property type="molecule type" value="Genomic_DNA"/>
</dbReference>
<gene>
    <name evidence="1" type="ORF">ACFPOB_22245</name>
</gene>
<evidence type="ECO:0000313" key="1">
    <source>
        <dbReference type="EMBL" id="MFC5422291.1"/>
    </source>
</evidence>
<accession>A0ABW0IXB6</accession>
<evidence type="ECO:0000313" key="2">
    <source>
        <dbReference type="Proteomes" id="UP001596053"/>
    </source>
</evidence>
<dbReference type="RefSeq" id="WP_377800564.1">
    <property type="nucleotide sequence ID" value="NZ_JBHSLW010000037.1"/>
</dbReference>
<comment type="caution">
    <text evidence="1">The sequence shown here is derived from an EMBL/GenBank/DDBJ whole genome shotgun (WGS) entry which is preliminary data.</text>
</comment>
<reference evidence="2" key="1">
    <citation type="journal article" date="2019" name="Int. J. Syst. Evol. Microbiol.">
        <title>The Global Catalogue of Microorganisms (GCM) 10K type strain sequencing project: providing services to taxonomists for standard genome sequencing and annotation.</title>
        <authorList>
            <consortium name="The Broad Institute Genomics Platform"/>
            <consortium name="The Broad Institute Genome Sequencing Center for Infectious Disease"/>
            <person name="Wu L."/>
            <person name="Ma J."/>
        </authorList>
    </citation>
    <scope>NUCLEOTIDE SEQUENCE [LARGE SCALE GENOMIC DNA]</scope>
    <source>
        <strain evidence="2">NCAIM B.01391</strain>
    </source>
</reference>
<dbReference type="Proteomes" id="UP001596053">
    <property type="component" value="Unassembled WGS sequence"/>
</dbReference>
<proteinExistence type="predicted"/>
<sequence>MSVLREAITSTRGRIVAAVIVALIGWQAWLSLAAAGKIAVGFPEQGSRLNALVTLPFPPERFHIQKFQQLGRVSGTKGNSVQVRGVNRAELKTLARPFWVSKVEPLT</sequence>
<protein>
    <submittedName>
        <fullName evidence="1">Uncharacterized protein</fullName>
    </submittedName>
</protein>